<gene>
    <name evidence="3" type="ORF">PG991_003070</name>
</gene>
<evidence type="ECO:0000259" key="2">
    <source>
        <dbReference type="Pfam" id="PF14420"/>
    </source>
</evidence>
<feature type="region of interest" description="Disordered" evidence="1">
    <location>
        <begin position="72"/>
        <end position="115"/>
    </location>
</feature>
<keyword evidence="4" id="KW-1185">Reference proteome</keyword>
<evidence type="ECO:0000313" key="3">
    <source>
        <dbReference type="EMBL" id="KAK8033672.1"/>
    </source>
</evidence>
<evidence type="ECO:0000313" key="4">
    <source>
        <dbReference type="Proteomes" id="UP001396898"/>
    </source>
</evidence>
<reference evidence="3 4" key="1">
    <citation type="submission" date="2023-01" db="EMBL/GenBank/DDBJ databases">
        <title>Analysis of 21 Apiospora genomes using comparative genomics revels a genus with tremendous synthesis potential of carbohydrate active enzymes and secondary metabolites.</title>
        <authorList>
            <person name="Sorensen T."/>
        </authorList>
    </citation>
    <scope>NUCLEOTIDE SEQUENCE [LARGE SCALE GENOMIC DNA]</scope>
    <source>
        <strain evidence="3 4">CBS 20057</strain>
    </source>
</reference>
<feature type="compositionally biased region" description="Polar residues" evidence="1">
    <location>
        <begin position="625"/>
        <end position="638"/>
    </location>
</feature>
<evidence type="ECO:0000256" key="1">
    <source>
        <dbReference type="SAM" id="MobiDB-lite"/>
    </source>
</evidence>
<dbReference type="Proteomes" id="UP001396898">
    <property type="component" value="Unassembled WGS sequence"/>
</dbReference>
<comment type="caution">
    <text evidence="3">The sequence shown here is derived from an EMBL/GenBank/DDBJ whole genome shotgun (WGS) entry which is preliminary data.</text>
</comment>
<organism evidence="3 4">
    <name type="scientific">Apiospora marii</name>
    <dbReference type="NCBI Taxonomy" id="335849"/>
    <lineage>
        <taxon>Eukaryota</taxon>
        <taxon>Fungi</taxon>
        <taxon>Dikarya</taxon>
        <taxon>Ascomycota</taxon>
        <taxon>Pezizomycotina</taxon>
        <taxon>Sordariomycetes</taxon>
        <taxon>Xylariomycetidae</taxon>
        <taxon>Amphisphaeriales</taxon>
        <taxon>Apiosporaceae</taxon>
        <taxon>Apiospora</taxon>
    </lineage>
</organism>
<dbReference type="InterPro" id="IPR011990">
    <property type="entry name" value="TPR-like_helical_dom_sf"/>
</dbReference>
<feature type="compositionally biased region" description="Low complexity" evidence="1">
    <location>
        <begin position="98"/>
        <end position="110"/>
    </location>
</feature>
<accession>A0ABR1SH69</accession>
<sequence length="721" mass="81388">MPDNKFIQCTGEPERLHSARIPRALWEEKRSQIISLFKDLTLNEVIEKMKQDGFTANRRQYVYQLEQWGSKKYKAQSNKSPDADDALGSKRKPYHQDASASSSSHVVPSSKRPKVSVEWEIGPEEDMLQTSADDNIERPTHTTGAGLATRVGNSSRPSAKHLPLILTHYFYQSPAHQLAKLLHASKTHWYAGERNHEIALEVSWCAKEIQSRPEIRFWQVINTLGNLEISKDHHHRSYLQDIGDYLCGIKEWDEALEIYELALDHSGLSHNMNVDRMIVSYVRCADAPEACQLAASFLRDYHIRRGVDPGSLMMAHLVLASNFARHGRCADAEEQVQEAQRLDKQAYGNMKGRSAKGWSILTSIIDWYWFKIQRDCGLFGEDLWITRESVWGNSIWPLQCSPPDLSLLRSALLDFFKIIKEKWLDNGIEALGGEAHENDMFSLSVIFFRIIWHAQFEKSQVRGVTMGKSSAIDGQWWRDLPLPDFVGPCCDILAGKAMGRRLSETPRTPKAWRDCLRKRDLGSIVSRMDARDLHLAFLGFYCNRDGMIRSTQRGDIEDDYDYRPPVETITYWEEEASAESTEIGGSDSPKQDPETFSTSPTTTPRLTKLPALLEDLAGNDAMDDSQLSSDTDMSTSFQPRLAPHGNGSVDNYYLDPTWGSPCRSSLASYGHMIEARAAMARGRKQAEDDKPAKGAGGSLPSAMIRMEELSVSMGSVSLQDM</sequence>
<protein>
    <recommendedName>
        <fullName evidence="2">Clr5 domain-containing protein</fullName>
    </recommendedName>
</protein>
<feature type="region of interest" description="Disordered" evidence="1">
    <location>
        <begin position="135"/>
        <end position="155"/>
    </location>
</feature>
<feature type="region of interest" description="Disordered" evidence="1">
    <location>
        <begin position="621"/>
        <end position="646"/>
    </location>
</feature>
<dbReference type="InterPro" id="IPR025676">
    <property type="entry name" value="Clr5_dom"/>
</dbReference>
<feature type="region of interest" description="Disordered" evidence="1">
    <location>
        <begin position="681"/>
        <end position="701"/>
    </location>
</feature>
<dbReference type="Pfam" id="PF14420">
    <property type="entry name" value="Clr5"/>
    <property type="match status" value="1"/>
</dbReference>
<dbReference type="EMBL" id="JAQQWI010000006">
    <property type="protein sequence ID" value="KAK8033672.1"/>
    <property type="molecule type" value="Genomic_DNA"/>
</dbReference>
<name>A0ABR1SH69_9PEZI</name>
<feature type="domain" description="Clr5" evidence="2">
    <location>
        <begin position="25"/>
        <end position="72"/>
    </location>
</feature>
<dbReference type="SUPFAM" id="SSF48452">
    <property type="entry name" value="TPR-like"/>
    <property type="match status" value="1"/>
</dbReference>
<feature type="region of interest" description="Disordered" evidence="1">
    <location>
        <begin position="576"/>
        <end position="607"/>
    </location>
</feature>
<feature type="compositionally biased region" description="Low complexity" evidence="1">
    <location>
        <begin position="594"/>
        <end position="607"/>
    </location>
</feature>
<proteinExistence type="predicted"/>